<accession>A0ABU4KU45</accession>
<dbReference type="InterPro" id="IPR054353">
    <property type="entry name" value="IstA-like_C"/>
</dbReference>
<dbReference type="InterPro" id="IPR012337">
    <property type="entry name" value="RNaseH-like_sf"/>
</dbReference>
<dbReference type="InterPro" id="IPR036397">
    <property type="entry name" value="RNaseH_sf"/>
</dbReference>
<evidence type="ECO:0000256" key="1">
    <source>
        <dbReference type="ARBA" id="ARBA00009277"/>
    </source>
</evidence>
<feature type="domain" description="Integrase catalytic" evidence="2">
    <location>
        <begin position="130"/>
        <end position="311"/>
    </location>
</feature>
<dbReference type="Gene3D" id="3.30.420.10">
    <property type="entry name" value="Ribonuclease H-like superfamily/Ribonuclease H"/>
    <property type="match status" value="1"/>
</dbReference>
<dbReference type="PROSITE" id="PS50994">
    <property type="entry name" value="INTEGRASE"/>
    <property type="match status" value="1"/>
</dbReference>
<protein>
    <submittedName>
        <fullName evidence="3">IS21 family transposase</fullName>
    </submittedName>
</protein>
<proteinExistence type="inferred from homology"/>
<comment type="similarity">
    <text evidence="1">Belongs to the transposase IS21/IS408/IS1162 family.</text>
</comment>
<evidence type="ECO:0000259" key="2">
    <source>
        <dbReference type="PROSITE" id="PS50994"/>
    </source>
</evidence>
<dbReference type="PANTHER" id="PTHR35004:SF8">
    <property type="entry name" value="TRANSPOSASE RV3428C-RELATED"/>
    <property type="match status" value="1"/>
</dbReference>
<reference evidence="3 4" key="1">
    <citation type="journal article" date="2023" name="FEMS Microbes">
        <title>Whole genomes of deep-sea sponge-associated bacteria exhibit high novel natural product potential.</title>
        <authorList>
            <person name="Hesketh-Best P.J."/>
            <person name="January G.G."/>
            <person name="Koch M.J."/>
            <person name="Warburton P.J."/>
            <person name="Howell K.L."/>
            <person name="Upton M."/>
        </authorList>
    </citation>
    <scope>NUCLEOTIDE SEQUENCE [LARGE SCALE GENOMIC DNA]</scope>
    <source>
        <strain evidence="3 4">PC206-O</strain>
    </source>
</reference>
<dbReference type="PANTHER" id="PTHR35004">
    <property type="entry name" value="TRANSPOSASE RV3428C-RELATED"/>
    <property type="match status" value="1"/>
</dbReference>
<evidence type="ECO:0000313" key="4">
    <source>
        <dbReference type="Proteomes" id="UP001272940"/>
    </source>
</evidence>
<gene>
    <name evidence="3" type="primary">istA</name>
    <name evidence="3" type="ORF">NJD11_16390</name>
</gene>
<sequence length="516" mass="57292">MFDPRGLLRLILTTAYGNRQIGRMICCSYTTVARYRSLALEMSLTSEGLCALSDSDLMRLFNAGRSAPMAIGQLQPDWAAVAVKVKAGHHLKDLHDTYVETAGDQPTISYRDYCRKFREYNVAAHPIMRQRHRPGETMMVDFAGLRPRGRDDDPADRVPFELFVAVLPASDYTFACVTRSQRAGDWIWANEQALRFFGGVPQVIISDNLKAAVISHKRGQAPEINPTFQAFCDHHGTIARPAKAYSPTHKAKVEIGVKLIQRLLRLALADRPAMSLGEMNALLASLLIRLNTKALRRAPGESRTTLFEQLDRPALRPLQAEPFAFFEVRRQLLLGPDYHVMHDQRRYSAPHTLIGQRVDVRANAATVEIWHDGKPVGVHPRLAVAGEASTDPAHMPPNHLARRAGEDEDLVLWSRLHGPGVQAVVQGEAGRPFFGAAKTAVYRSFRALAHRVGPVRLEAACARAVRCGEPRLAHVRNVLDRNLEFTDPADFITPKTAAAATNENVRGPDYFAGDES</sequence>
<evidence type="ECO:0000313" key="3">
    <source>
        <dbReference type="EMBL" id="MDX2336516.1"/>
    </source>
</evidence>
<dbReference type="InterPro" id="IPR001584">
    <property type="entry name" value="Integrase_cat-core"/>
</dbReference>
<dbReference type="EMBL" id="JAMYEC010000016">
    <property type="protein sequence ID" value="MDX2336516.1"/>
    <property type="molecule type" value="Genomic_DNA"/>
</dbReference>
<keyword evidence="4" id="KW-1185">Reference proteome</keyword>
<dbReference type="NCBIfam" id="NF033546">
    <property type="entry name" value="transpos_IS21"/>
    <property type="match status" value="1"/>
</dbReference>
<dbReference type="Proteomes" id="UP001272940">
    <property type="component" value="Unassembled WGS sequence"/>
</dbReference>
<dbReference type="Pfam" id="PF22483">
    <property type="entry name" value="Mu-transpos_C_2"/>
    <property type="match status" value="1"/>
</dbReference>
<name>A0ABU4KU45_BREVE</name>
<comment type="caution">
    <text evidence="3">The sequence shown here is derived from an EMBL/GenBank/DDBJ whole genome shotgun (WGS) entry which is preliminary data.</text>
</comment>
<organism evidence="3 4">
    <name type="scientific">Brevundimonas vesicularis</name>
    <name type="common">Pseudomonas vesicularis</name>
    <dbReference type="NCBI Taxonomy" id="41276"/>
    <lineage>
        <taxon>Bacteria</taxon>
        <taxon>Pseudomonadati</taxon>
        <taxon>Pseudomonadota</taxon>
        <taxon>Alphaproteobacteria</taxon>
        <taxon>Caulobacterales</taxon>
        <taxon>Caulobacteraceae</taxon>
        <taxon>Brevundimonas</taxon>
    </lineage>
</organism>
<dbReference type="SUPFAM" id="SSF53098">
    <property type="entry name" value="Ribonuclease H-like"/>
    <property type="match status" value="1"/>
</dbReference>
<dbReference type="RefSeq" id="WP_064313114.1">
    <property type="nucleotide sequence ID" value="NZ_JAMYEC010000016.1"/>
</dbReference>